<gene>
    <name evidence="1" type="ORF">S01H1_69161</name>
</gene>
<accession>X0X418</accession>
<sequence>MKKFIGMVFRPSNKGVRVIVGLLLVVLLAIQVTQCVTATPEVSEVVIVRVGDKEVATTDESRLETIRTLAKTDHLA</sequence>
<organism evidence="1">
    <name type="scientific">marine sediment metagenome</name>
    <dbReference type="NCBI Taxonomy" id="412755"/>
    <lineage>
        <taxon>unclassified sequences</taxon>
        <taxon>metagenomes</taxon>
        <taxon>ecological metagenomes</taxon>
    </lineage>
</organism>
<protein>
    <submittedName>
        <fullName evidence="1">Uncharacterized protein</fullName>
    </submittedName>
</protein>
<evidence type="ECO:0000313" key="1">
    <source>
        <dbReference type="EMBL" id="GAG37765.1"/>
    </source>
</evidence>
<dbReference type="AlphaFoldDB" id="X0X418"/>
<reference evidence="1" key="1">
    <citation type="journal article" date="2014" name="Front. Microbiol.">
        <title>High frequency of phylogenetically diverse reductive dehalogenase-homologous genes in deep subseafloor sedimentary metagenomes.</title>
        <authorList>
            <person name="Kawai M."/>
            <person name="Futagami T."/>
            <person name="Toyoda A."/>
            <person name="Takaki Y."/>
            <person name="Nishi S."/>
            <person name="Hori S."/>
            <person name="Arai W."/>
            <person name="Tsubouchi T."/>
            <person name="Morono Y."/>
            <person name="Uchiyama I."/>
            <person name="Ito T."/>
            <person name="Fujiyama A."/>
            <person name="Inagaki F."/>
            <person name="Takami H."/>
        </authorList>
    </citation>
    <scope>NUCLEOTIDE SEQUENCE</scope>
    <source>
        <strain evidence="1">Expedition CK06-06</strain>
    </source>
</reference>
<proteinExistence type="predicted"/>
<comment type="caution">
    <text evidence="1">The sequence shown here is derived from an EMBL/GenBank/DDBJ whole genome shotgun (WGS) entry which is preliminary data.</text>
</comment>
<name>X0X418_9ZZZZ</name>
<dbReference type="EMBL" id="BARS01045897">
    <property type="protein sequence ID" value="GAG37765.1"/>
    <property type="molecule type" value="Genomic_DNA"/>
</dbReference>
<feature type="non-terminal residue" evidence="1">
    <location>
        <position position="76"/>
    </location>
</feature>